<protein>
    <submittedName>
        <fullName evidence="1">Uncharacterized protein</fullName>
    </submittedName>
</protein>
<gene>
    <name evidence="1" type="ORF">KSP40_PGU005942</name>
</gene>
<name>A0ABR2LKE6_9ASPA</name>
<organism evidence="1 2">
    <name type="scientific">Platanthera guangdongensis</name>
    <dbReference type="NCBI Taxonomy" id="2320717"/>
    <lineage>
        <taxon>Eukaryota</taxon>
        <taxon>Viridiplantae</taxon>
        <taxon>Streptophyta</taxon>
        <taxon>Embryophyta</taxon>
        <taxon>Tracheophyta</taxon>
        <taxon>Spermatophyta</taxon>
        <taxon>Magnoliopsida</taxon>
        <taxon>Liliopsida</taxon>
        <taxon>Asparagales</taxon>
        <taxon>Orchidaceae</taxon>
        <taxon>Orchidoideae</taxon>
        <taxon>Orchideae</taxon>
        <taxon>Orchidinae</taxon>
        <taxon>Platanthera</taxon>
    </lineage>
</organism>
<keyword evidence="2" id="KW-1185">Reference proteome</keyword>
<evidence type="ECO:0000313" key="2">
    <source>
        <dbReference type="Proteomes" id="UP001412067"/>
    </source>
</evidence>
<comment type="caution">
    <text evidence="1">The sequence shown here is derived from an EMBL/GenBank/DDBJ whole genome shotgun (WGS) entry which is preliminary data.</text>
</comment>
<evidence type="ECO:0000313" key="1">
    <source>
        <dbReference type="EMBL" id="KAK8942032.1"/>
    </source>
</evidence>
<dbReference type="EMBL" id="JBBWWR010000019">
    <property type="protein sequence ID" value="KAK8942032.1"/>
    <property type="molecule type" value="Genomic_DNA"/>
</dbReference>
<dbReference type="Proteomes" id="UP001412067">
    <property type="component" value="Unassembled WGS sequence"/>
</dbReference>
<reference evidence="1 2" key="1">
    <citation type="journal article" date="2022" name="Nat. Plants">
        <title>Genomes of leafy and leafless Platanthera orchids illuminate the evolution of mycoheterotrophy.</title>
        <authorList>
            <person name="Li M.H."/>
            <person name="Liu K.W."/>
            <person name="Li Z."/>
            <person name="Lu H.C."/>
            <person name="Ye Q.L."/>
            <person name="Zhang D."/>
            <person name="Wang J.Y."/>
            <person name="Li Y.F."/>
            <person name="Zhong Z.M."/>
            <person name="Liu X."/>
            <person name="Yu X."/>
            <person name="Liu D.K."/>
            <person name="Tu X.D."/>
            <person name="Liu B."/>
            <person name="Hao Y."/>
            <person name="Liao X.Y."/>
            <person name="Jiang Y.T."/>
            <person name="Sun W.H."/>
            <person name="Chen J."/>
            <person name="Chen Y.Q."/>
            <person name="Ai Y."/>
            <person name="Zhai J.W."/>
            <person name="Wu S.S."/>
            <person name="Zhou Z."/>
            <person name="Hsiao Y.Y."/>
            <person name="Wu W.L."/>
            <person name="Chen Y.Y."/>
            <person name="Lin Y.F."/>
            <person name="Hsu J.L."/>
            <person name="Li C.Y."/>
            <person name="Wang Z.W."/>
            <person name="Zhao X."/>
            <person name="Zhong W.Y."/>
            <person name="Ma X.K."/>
            <person name="Ma L."/>
            <person name="Huang J."/>
            <person name="Chen G.Z."/>
            <person name="Huang M.Z."/>
            <person name="Huang L."/>
            <person name="Peng D.H."/>
            <person name="Luo Y.B."/>
            <person name="Zou S.Q."/>
            <person name="Chen S.P."/>
            <person name="Lan S."/>
            <person name="Tsai W.C."/>
            <person name="Van de Peer Y."/>
            <person name="Liu Z.J."/>
        </authorList>
    </citation>
    <scope>NUCLEOTIDE SEQUENCE [LARGE SCALE GENOMIC DNA]</scope>
    <source>
        <strain evidence="1">Lor288</strain>
    </source>
</reference>
<accession>A0ABR2LKE6</accession>
<proteinExistence type="predicted"/>
<sequence>MFACFARVAIVRRSLFHCSASNAAARVILSQTRERPKLCHGRDHITLARSQVLLPHTRRFDKRRSPFCTPLLQEAPPHIHLCESILRSKTSGSPPPSAHIPFQPQLPPGYQLKVASSILTFQVRNPSFHLSYNNGWNYKTHRSIPCGKNSGSSLLRRLIRGRIPLGRIVAAVDQGVGSGDGLLRQLIRGNHRGCLTVDQGPRTLGLEEALSAETRRPWTATSAVLGHGAIIRRWRVVPGEAAAGVLGHEAIV</sequence>